<keyword evidence="2" id="KW-1185">Reference proteome</keyword>
<dbReference type="Pfam" id="PF09684">
    <property type="entry name" value="Tail_P2_I"/>
    <property type="match status" value="1"/>
</dbReference>
<dbReference type="Proteomes" id="UP000509761">
    <property type="component" value="Chromosome"/>
</dbReference>
<dbReference type="InterPro" id="IPR006521">
    <property type="entry name" value="Tail_protein_I"/>
</dbReference>
<name>A0AAP9NQU8_9GAMM</name>
<evidence type="ECO:0000313" key="2">
    <source>
        <dbReference type="Proteomes" id="UP000509761"/>
    </source>
</evidence>
<evidence type="ECO:0000313" key="1">
    <source>
        <dbReference type="EMBL" id="QKS26580.1"/>
    </source>
</evidence>
<proteinExistence type="predicted"/>
<evidence type="ECO:0008006" key="3">
    <source>
        <dbReference type="Google" id="ProtNLM"/>
    </source>
</evidence>
<reference evidence="1 2" key="1">
    <citation type="submission" date="2019-12" db="EMBL/GenBank/DDBJ databases">
        <title>Genome sequencing and assembly of endphytes of Porphyra tenera.</title>
        <authorList>
            <person name="Park J.M."/>
            <person name="Shin R."/>
            <person name="Jo S.H."/>
        </authorList>
    </citation>
    <scope>NUCLEOTIDE SEQUENCE [LARGE SCALE GENOMIC DNA]</scope>
    <source>
        <strain evidence="1 2">GPM3</strain>
    </source>
</reference>
<protein>
    <recommendedName>
        <fullName evidence="3">Phage tail protein I</fullName>
    </recommendedName>
</protein>
<sequence>MMHLLPPNRSQLEARVAASHPLALPVPLRTLWNPATCPAELLPFLAWAFSVDVWEADWPEATKRTVIAESFAVHRIKGTRLAVEKALAAMGIKVTLTEWFEQQPTTRPGTFRARLHLNDNREVADQLSGTFYQQIHHAIQSAKNLRSHYMFDLSADFGPGRVGVASAQSAAGLASNDARPTQPPLEITAEMAVSATHEAGALTRRAAQATADATLSPAWLAIISACRGIAVTRRLMANAPDTDLPDAVAQANLPAASLLVAGAYRGLAVTRRLMANAPDTDLPDAVAQANLPAASLLVAGACRGFAVTHHTMESTT</sequence>
<dbReference type="EMBL" id="CP054580">
    <property type="protein sequence ID" value="QKS26580.1"/>
    <property type="molecule type" value="Genomic_DNA"/>
</dbReference>
<organism evidence="1 2">
    <name type="scientific">Vreelandella titanicae</name>
    <dbReference type="NCBI Taxonomy" id="664683"/>
    <lineage>
        <taxon>Bacteria</taxon>
        <taxon>Pseudomonadati</taxon>
        <taxon>Pseudomonadota</taxon>
        <taxon>Gammaproteobacteria</taxon>
        <taxon>Oceanospirillales</taxon>
        <taxon>Halomonadaceae</taxon>
        <taxon>Vreelandella</taxon>
    </lineage>
</organism>
<gene>
    <name evidence="1" type="ORF">FX987_04389</name>
</gene>
<accession>A0AAP9NQU8</accession>
<dbReference type="AlphaFoldDB" id="A0AAP9NQU8"/>
<dbReference type="NCBIfam" id="TIGR01634">
    <property type="entry name" value="tail_P2_I"/>
    <property type="match status" value="1"/>
</dbReference>
<dbReference type="RefSeq" id="WP_174788389.1">
    <property type="nucleotide sequence ID" value="NZ_CP054580.1"/>
</dbReference>